<evidence type="ECO:0000313" key="6">
    <source>
        <dbReference type="EMBL" id="GFR26820.1"/>
    </source>
</evidence>
<feature type="domain" description="FAD dependent oxidoreductase" evidence="2">
    <location>
        <begin position="59"/>
        <end position="417"/>
    </location>
</feature>
<dbReference type="Pfam" id="PF16350">
    <property type="entry name" value="FAO_M"/>
    <property type="match status" value="1"/>
</dbReference>
<evidence type="ECO:0000259" key="3">
    <source>
        <dbReference type="Pfam" id="PF01571"/>
    </source>
</evidence>
<keyword evidence="6" id="KW-0670">Pyruvate</keyword>
<dbReference type="Gene3D" id="3.50.50.60">
    <property type="entry name" value="FAD/NAD(P)-binding domain"/>
    <property type="match status" value="1"/>
</dbReference>
<name>A0A8X6J9Y6_TRICU</name>
<dbReference type="InterPro" id="IPR027266">
    <property type="entry name" value="TrmE/GcvT-like"/>
</dbReference>
<dbReference type="Pfam" id="PF01571">
    <property type="entry name" value="GCV_T"/>
    <property type="match status" value="1"/>
</dbReference>
<dbReference type="Gene3D" id="3.30.9.10">
    <property type="entry name" value="D-Amino Acid Oxidase, subunit A, domain 2"/>
    <property type="match status" value="1"/>
</dbReference>
<dbReference type="InterPro" id="IPR006222">
    <property type="entry name" value="GCVT_N"/>
</dbReference>
<dbReference type="Pfam" id="PF01266">
    <property type="entry name" value="DAO"/>
    <property type="match status" value="1"/>
</dbReference>
<dbReference type="InterPro" id="IPR028896">
    <property type="entry name" value="GcvT/YgfZ/DmdA"/>
</dbReference>
<dbReference type="SUPFAM" id="SSF54373">
    <property type="entry name" value="FAD-linked reductases, C-terminal domain"/>
    <property type="match status" value="1"/>
</dbReference>
<dbReference type="AlphaFoldDB" id="A0A8X6J9Y6"/>
<evidence type="ECO:0000256" key="1">
    <source>
        <dbReference type="ARBA" id="ARBA00008609"/>
    </source>
</evidence>
<protein>
    <submittedName>
        <fullName evidence="6">Pyruvate dehydrogenase phosphatase regulatory subunit, mitochondrial</fullName>
    </submittedName>
</protein>
<comment type="similarity">
    <text evidence="1">Belongs to the GcvT family.</text>
</comment>
<dbReference type="FunFam" id="3.30.70.1400:FF:000003">
    <property type="entry name" value="Pyruvate dehydrogenase phosphatase regulatory subunit"/>
    <property type="match status" value="1"/>
</dbReference>
<comment type="caution">
    <text evidence="6">The sequence shown here is derived from an EMBL/GenBank/DDBJ whole genome shotgun (WGS) entry which is preliminary data.</text>
</comment>
<evidence type="ECO:0000259" key="5">
    <source>
        <dbReference type="Pfam" id="PF16350"/>
    </source>
</evidence>
<dbReference type="EMBL" id="BMAO01008838">
    <property type="protein sequence ID" value="GFR26820.1"/>
    <property type="molecule type" value="Genomic_DNA"/>
</dbReference>
<dbReference type="InterPro" id="IPR013977">
    <property type="entry name" value="GcvT_C"/>
</dbReference>
<feature type="domain" description="Aminomethyltransferase C-terminal" evidence="4">
    <location>
        <begin position="784"/>
        <end position="871"/>
    </location>
</feature>
<feature type="domain" description="FAD dependent oxidoreductase central" evidence="5">
    <location>
        <begin position="420"/>
        <end position="475"/>
    </location>
</feature>
<proteinExistence type="inferred from homology"/>
<organism evidence="6 7">
    <name type="scientific">Trichonephila clavata</name>
    <name type="common">Joro spider</name>
    <name type="synonym">Nephila clavata</name>
    <dbReference type="NCBI Taxonomy" id="2740835"/>
    <lineage>
        <taxon>Eukaryota</taxon>
        <taxon>Metazoa</taxon>
        <taxon>Ecdysozoa</taxon>
        <taxon>Arthropoda</taxon>
        <taxon>Chelicerata</taxon>
        <taxon>Arachnida</taxon>
        <taxon>Araneae</taxon>
        <taxon>Araneomorphae</taxon>
        <taxon>Entelegynae</taxon>
        <taxon>Araneoidea</taxon>
        <taxon>Nephilidae</taxon>
        <taxon>Trichonephila</taxon>
    </lineage>
</organism>
<dbReference type="Gene3D" id="3.30.1360.120">
    <property type="entry name" value="Probable tRNA modification gtpase trme, domain 1"/>
    <property type="match status" value="1"/>
</dbReference>
<dbReference type="Gene3D" id="2.40.30.110">
    <property type="entry name" value="Aminomethyltransferase beta-barrel domains"/>
    <property type="match status" value="1"/>
</dbReference>
<evidence type="ECO:0000259" key="4">
    <source>
        <dbReference type="Pfam" id="PF08669"/>
    </source>
</evidence>
<dbReference type="SUPFAM" id="SSF101790">
    <property type="entry name" value="Aminomethyltransferase beta-barrel domain"/>
    <property type="match status" value="1"/>
</dbReference>
<gene>
    <name evidence="6" type="primary">Pdpr</name>
    <name evidence="6" type="ORF">TNCT_20251</name>
</gene>
<feature type="domain" description="GCVT N-terminal" evidence="3">
    <location>
        <begin position="478"/>
        <end position="765"/>
    </location>
</feature>
<reference evidence="6" key="1">
    <citation type="submission" date="2020-07" db="EMBL/GenBank/DDBJ databases">
        <title>Multicomponent nature underlies the extraordinary mechanical properties of spider dragline silk.</title>
        <authorList>
            <person name="Kono N."/>
            <person name="Nakamura H."/>
            <person name="Mori M."/>
            <person name="Yoshida Y."/>
            <person name="Ohtoshi R."/>
            <person name="Malay A.D."/>
            <person name="Moran D.A.P."/>
            <person name="Tomita M."/>
            <person name="Numata K."/>
            <person name="Arakawa K."/>
        </authorList>
    </citation>
    <scope>NUCLEOTIDE SEQUENCE</scope>
</reference>
<dbReference type="PANTHER" id="PTHR43757">
    <property type="entry name" value="AMINOMETHYLTRANSFERASE"/>
    <property type="match status" value="1"/>
</dbReference>
<dbReference type="PANTHER" id="PTHR43757:SF15">
    <property type="entry name" value="PYRUVATE DEHYDROGENASE PHOSPHATASE REGULATORY SUBUNIT, MITOCHONDRIAL-LIKE"/>
    <property type="match status" value="1"/>
</dbReference>
<accession>A0A8X6J9Y6</accession>
<keyword evidence="7" id="KW-1185">Reference proteome</keyword>
<dbReference type="Proteomes" id="UP000887116">
    <property type="component" value="Unassembled WGS sequence"/>
</dbReference>
<dbReference type="SUPFAM" id="SSF51905">
    <property type="entry name" value="FAD/NAD(P)-binding domain"/>
    <property type="match status" value="1"/>
</dbReference>
<dbReference type="SUPFAM" id="SSF103025">
    <property type="entry name" value="Folate-binding domain"/>
    <property type="match status" value="1"/>
</dbReference>
<dbReference type="Gene3D" id="3.30.70.1400">
    <property type="entry name" value="Aminomethyltransferase beta-barrel domains"/>
    <property type="match status" value="1"/>
</dbReference>
<dbReference type="Pfam" id="PF08669">
    <property type="entry name" value="GCV_T_C"/>
    <property type="match status" value="1"/>
</dbReference>
<dbReference type="OrthoDB" id="429143at2759"/>
<dbReference type="FunFam" id="2.40.30.110:FF:000004">
    <property type="entry name" value="Pyruvate dehydrogenase phosphatase regulatory subunit, mitochondrial"/>
    <property type="match status" value="1"/>
</dbReference>
<dbReference type="InterPro" id="IPR036188">
    <property type="entry name" value="FAD/NAD-bd_sf"/>
</dbReference>
<dbReference type="InterPro" id="IPR029043">
    <property type="entry name" value="GcvT/YgfZ_C"/>
</dbReference>
<evidence type="ECO:0000259" key="2">
    <source>
        <dbReference type="Pfam" id="PF01266"/>
    </source>
</evidence>
<sequence length="898" mass="101369">MKNLPSPKLYKLVLNRYKDLLRENMGLKCLAKSKSSWPAIAEANYNEFCTQELPKQSQVVICGGGVVGCSVAYHLARDFGWKDVVLLEQSWLGGGTSKFGAGLLGQIKPTAIETKLCQYSIELYKTFAEQGLSTGFKGCGSLSLARTADRMTSFRHIAASAVARNVECFLLTPEAAKERCPIISTEMLKGALWIPGDGVGDPFDTTLTLASEAARLGVTIVEGCSVQRIITDDKHQVKGVETSKGLINCEYFVNSAGHWANHIGQMSYPRVKVPLYPCEHHYLQTMPVENIDLMMPVIRDYDGYFYIREKHGGYMAGGFEPMSKPFDLKEMESLKAFKPLPEDWDQFHTLLEQMLFRIPSLGEVEVHNLSNGPESFSPDCKLLLGEAPEVRNYFVATGMKATGMEAAGGVGKITADWIVNGEPKMNLWDVDIRRFLGLHNNRLFLRDRMVEVPGWHYKIKYPNSEFSTGRNIRMSPIYPRLKAAGAVFSQSMGYERPCYFRTDVEASELTENGVELDHSSFYKPPWFDYLESEYMACRRKVALLDYSSFTKLEVWSPGREALDLLQYLCSNNIDIPKNQMVHTGMQNKYGGYENDCSVARMDYNRFMIISPTIQQTRCLDWLKKNLPPDSPVLITDITSLYTAICLMGPLAQSVLSDLTDSSVSYKEFPFFTCKELNIGVANNIKTFHQTHTGELGYVLYIPNEYALHVYDELMEKGQKYGIQHAGYYAPKALRLEKFFAFWGQDLDTTTTPFECGRVYRVNFEKGDFMGRDALLQQKQEGIKKRYVQLVLEDHDKDEDIWPWGSEPIYINGKCAGLTTTCGYGFTLKKQVCVGFIQNLDENGEPQVITNDFILKSEFEVDVCGTRFPAKVNIHSPNLSSGFEYVIDSNGYIATQFST</sequence>
<dbReference type="GO" id="GO:0005739">
    <property type="term" value="C:mitochondrion"/>
    <property type="evidence" value="ECO:0007669"/>
    <property type="project" value="TreeGrafter"/>
</dbReference>
<dbReference type="InterPro" id="IPR006076">
    <property type="entry name" value="FAD-dep_OxRdtase"/>
</dbReference>
<dbReference type="InterPro" id="IPR032503">
    <property type="entry name" value="FAO_M"/>
</dbReference>
<evidence type="ECO:0000313" key="7">
    <source>
        <dbReference type="Proteomes" id="UP000887116"/>
    </source>
</evidence>